<evidence type="ECO:0000256" key="2">
    <source>
        <dbReference type="PROSITE-ProRule" id="PRU00339"/>
    </source>
</evidence>
<keyword evidence="4" id="KW-1185">Reference proteome</keyword>
<evidence type="ECO:0000256" key="1">
    <source>
        <dbReference type="ARBA" id="ARBA00022679"/>
    </source>
</evidence>
<dbReference type="Pfam" id="PF13432">
    <property type="entry name" value="TPR_16"/>
    <property type="match status" value="1"/>
</dbReference>
<dbReference type="GO" id="GO:0008476">
    <property type="term" value="F:protein-tyrosine sulfotransferase activity"/>
    <property type="evidence" value="ECO:0007669"/>
    <property type="project" value="InterPro"/>
</dbReference>
<dbReference type="AlphaFoldDB" id="A0A1M6PEP3"/>
<organism evidence="3 4">
    <name type="scientific">Shimia gijangensis</name>
    <dbReference type="NCBI Taxonomy" id="1470563"/>
    <lineage>
        <taxon>Bacteria</taxon>
        <taxon>Pseudomonadati</taxon>
        <taxon>Pseudomonadota</taxon>
        <taxon>Alphaproteobacteria</taxon>
        <taxon>Rhodobacterales</taxon>
        <taxon>Roseobacteraceae</taxon>
    </lineage>
</organism>
<dbReference type="Gene3D" id="1.25.40.10">
    <property type="entry name" value="Tetratricopeptide repeat domain"/>
    <property type="match status" value="1"/>
</dbReference>
<dbReference type="Pfam" id="PF13181">
    <property type="entry name" value="TPR_8"/>
    <property type="match status" value="1"/>
</dbReference>
<dbReference type="RefSeq" id="WP_073254544.1">
    <property type="nucleotide sequence ID" value="NZ_FQZQ01000018.1"/>
</dbReference>
<keyword evidence="2" id="KW-0802">TPR repeat</keyword>
<dbReference type="Pfam" id="PF13469">
    <property type="entry name" value="Sulfotransfer_3"/>
    <property type="match status" value="1"/>
</dbReference>
<dbReference type="PROSITE" id="PS50005">
    <property type="entry name" value="TPR"/>
    <property type="match status" value="2"/>
</dbReference>
<evidence type="ECO:0000313" key="4">
    <source>
        <dbReference type="Proteomes" id="UP000183982"/>
    </source>
</evidence>
<dbReference type="InterPro" id="IPR027417">
    <property type="entry name" value="P-loop_NTPase"/>
</dbReference>
<accession>A0A1M6PEP3</accession>
<reference evidence="4" key="1">
    <citation type="submission" date="2016-11" db="EMBL/GenBank/DDBJ databases">
        <authorList>
            <person name="Varghese N."/>
            <person name="Submissions S."/>
        </authorList>
    </citation>
    <scope>NUCLEOTIDE SEQUENCE [LARGE SCALE GENOMIC DNA]</scope>
    <source>
        <strain evidence="4">DSM 100564</strain>
    </source>
</reference>
<dbReference type="EMBL" id="FQZQ01000018">
    <property type="protein sequence ID" value="SHK06384.1"/>
    <property type="molecule type" value="Genomic_DNA"/>
</dbReference>
<dbReference type="STRING" id="1470563.SAMN05444000_11820"/>
<evidence type="ECO:0000313" key="3">
    <source>
        <dbReference type="EMBL" id="SHK06384.1"/>
    </source>
</evidence>
<feature type="repeat" description="TPR" evidence="2">
    <location>
        <begin position="209"/>
        <end position="242"/>
    </location>
</feature>
<dbReference type="Proteomes" id="UP000183982">
    <property type="component" value="Unassembled WGS sequence"/>
</dbReference>
<feature type="repeat" description="TPR" evidence="2">
    <location>
        <begin position="141"/>
        <end position="174"/>
    </location>
</feature>
<keyword evidence="1" id="KW-0808">Transferase</keyword>
<dbReference type="PANTHER" id="PTHR12788">
    <property type="entry name" value="PROTEIN-TYROSINE SULFOTRANSFERASE 2"/>
    <property type="match status" value="1"/>
</dbReference>
<protein>
    <submittedName>
        <fullName evidence="3">Tetratricopeptide repeat-containing protein</fullName>
    </submittedName>
</protein>
<name>A0A1M6PEP3_9RHOB</name>
<dbReference type="InterPro" id="IPR011990">
    <property type="entry name" value="TPR-like_helical_dom_sf"/>
</dbReference>
<dbReference type="SMART" id="SM00028">
    <property type="entry name" value="TPR"/>
    <property type="match status" value="5"/>
</dbReference>
<dbReference type="PANTHER" id="PTHR12788:SF10">
    <property type="entry name" value="PROTEIN-TYROSINE SULFOTRANSFERASE"/>
    <property type="match status" value="1"/>
</dbReference>
<sequence length="583" mass="65211">MQNPLQQTAEKIAAQLDAGQFKFAAKSARAAFKKHPKSGEFANLAGSALSNLGQHPLASSYFLKALKLSPGHEELQNNLVQSLIMADQRDKARELIDRFLTNRDAPAHLYFLRALSHNDQGEEQAVIEAASQALQHAPEMVPALNIRGLALAEIGEIDEGLADLEKAQALNPTDPDTLTYISPLLAKRLRNEEAYQVALKAVQLAPNHFGARYNLASQLTTMGRFEEAAEHFYKVLDLNPTHGFALFELAQSQTRDQNEAFLPQLQAALGKTRRNSFDFVLASFGLGNILLRQGDERGATKHLAMANKAAASLRPYDPAHAEREFEAICEHSKGLKQTGTSEGNTTLQPIFVLGQPRSGTTLTEMILTAHSDVISCGELEAGPDAMVAFEDYSRPFDADLFKLRYLRHLPADTKGANRFVDKMPGNYRFIGHLLTAFPEARVVHIARDPRDVAWSMWRNYFFGNWMNFTYNMNWMAHQANLYRRYMNLWDQRYPDQILSLDYADIVADVELASRKLADFCGLNWTEAMAAPEKNAAQVNTASVVQVRQGVHKKSVGGWRAMEPSLRPFNDALDRDLWPELDLD</sequence>
<gene>
    <name evidence="3" type="ORF">SAMN05444000_11820</name>
</gene>
<dbReference type="SUPFAM" id="SSF48452">
    <property type="entry name" value="TPR-like"/>
    <property type="match status" value="2"/>
</dbReference>
<dbReference type="Gene3D" id="3.40.50.300">
    <property type="entry name" value="P-loop containing nucleotide triphosphate hydrolases"/>
    <property type="match status" value="1"/>
</dbReference>
<dbReference type="SUPFAM" id="SSF52540">
    <property type="entry name" value="P-loop containing nucleoside triphosphate hydrolases"/>
    <property type="match status" value="1"/>
</dbReference>
<proteinExistence type="predicted"/>
<dbReference type="InterPro" id="IPR019734">
    <property type="entry name" value="TPR_rpt"/>
</dbReference>
<dbReference type="InterPro" id="IPR026634">
    <property type="entry name" value="TPST-like"/>
</dbReference>
<dbReference type="OrthoDB" id="9800698at2"/>